<dbReference type="Proteomes" id="UP000184048">
    <property type="component" value="Unassembled WGS sequence"/>
</dbReference>
<dbReference type="Pfam" id="PF21602">
    <property type="entry name" value="GldM_3rd"/>
    <property type="match status" value="1"/>
</dbReference>
<dbReference type="Pfam" id="PF12080">
    <property type="entry name" value="GldM_4th"/>
    <property type="match status" value="1"/>
</dbReference>
<proteinExistence type="predicted"/>
<dbReference type="Pfam" id="PF12081">
    <property type="entry name" value="GldM_1st"/>
    <property type="match status" value="1"/>
</dbReference>
<feature type="domain" description="Gliding motility-associated protein GldM first immunoglobulin-like" evidence="3">
    <location>
        <begin position="224"/>
        <end position="318"/>
    </location>
</feature>
<feature type="domain" description="Gliding motility-associated protein GldM C-terminal" evidence="1">
    <location>
        <begin position="404"/>
        <end position="508"/>
    </location>
</feature>
<feature type="domain" description="Gliding motility-associated protein GldM second immunoglobulin-like" evidence="4">
    <location>
        <begin position="322"/>
        <end position="401"/>
    </location>
</feature>
<dbReference type="InterPro" id="IPR022719">
    <property type="entry name" value="Motility-assoc_prot_GldM_C"/>
</dbReference>
<feature type="domain" description="Gliding motility-associated protein GldM N-terminal" evidence="2">
    <location>
        <begin position="30"/>
        <end position="213"/>
    </location>
</feature>
<dbReference type="OrthoDB" id="1490890at2"/>
<evidence type="ECO:0000259" key="2">
    <source>
        <dbReference type="Pfam" id="PF12081"/>
    </source>
</evidence>
<evidence type="ECO:0000313" key="6">
    <source>
        <dbReference type="Proteomes" id="UP000184048"/>
    </source>
</evidence>
<dbReference type="Pfam" id="PF21601">
    <property type="entry name" value="GldM_2nd"/>
    <property type="match status" value="1"/>
</dbReference>
<evidence type="ECO:0000259" key="4">
    <source>
        <dbReference type="Pfam" id="PF21602"/>
    </source>
</evidence>
<name>A0A1M4VVT8_9BACT</name>
<dbReference type="RefSeq" id="WP_072834125.1">
    <property type="nucleotide sequence ID" value="NZ_FQUU01000003.1"/>
</dbReference>
<protein>
    <submittedName>
        <fullName evidence="5">Gliding motility-associated protein GldM</fullName>
    </submittedName>
</protein>
<accession>A0A1M4VVT8</accession>
<gene>
    <name evidence="5" type="ORF">SAMN02745131_00993</name>
</gene>
<dbReference type="NCBIfam" id="TIGR03517">
    <property type="entry name" value="GldM_gliding"/>
    <property type="match status" value="1"/>
</dbReference>
<evidence type="ECO:0000313" key="5">
    <source>
        <dbReference type="EMBL" id="SHE73030.1"/>
    </source>
</evidence>
<dbReference type="InterPro" id="IPR019859">
    <property type="entry name" value="Motility-assoc_prot_GldM"/>
</dbReference>
<sequence>MSLPKEPRQKMINLMYLVLTALLALNVSAEILNAFKTVNRSLTNTNNTINHSTETIIGSLQDKMSQPESRPKAEIWLPKAQAAVALTKDMNTYIESLKGEIMKAAEFDPVKNGDSSFKQDNLDIATRIMVEEKKGKDLHDRLAKYKKDLLAIDPLIAKEFDNSLQIDLNVPPTQDKGNKTWEQAYFHMVPTVAAVTMLIKFQNDVKTSENRVVAFCHEQVGKVTVRYDSFGAIVGQSTNYLMPGQEIEITAGVGAFSKAALPQISIAGQGAPLDQDGAARLKLAGGGIGKHTIPVHIVYKDQEGKEQVIDKTIEYTVGQANASIALDKMNVLYIGVDNPVTIAASGGGDDKVQVGISGGGGSINRVGAGKYVVRVNSVTDDAKITVSVDGKVAGVSQFRVRTIPDPVATIGGYASGDNINAGAFKAQAGVGAYIKDFPFDLKYGVTSFSITIDNDEGDVETADCTGNTWNGKAQSMISRLVKPGRLVTVDGIRATGPDGRSRKLPSLVYYIK</sequence>
<evidence type="ECO:0000259" key="1">
    <source>
        <dbReference type="Pfam" id="PF12080"/>
    </source>
</evidence>
<organism evidence="5 6">
    <name type="scientific">Flavisolibacter ginsengisoli DSM 18119</name>
    <dbReference type="NCBI Taxonomy" id="1121884"/>
    <lineage>
        <taxon>Bacteria</taxon>
        <taxon>Pseudomonadati</taxon>
        <taxon>Bacteroidota</taxon>
        <taxon>Chitinophagia</taxon>
        <taxon>Chitinophagales</taxon>
        <taxon>Chitinophagaceae</taxon>
        <taxon>Flavisolibacter</taxon>
    </lineage>
</organism>
<dbReference type="InterPro" id="IPR048405">
    <property type="entry name" value="GldM_Ig-like-1"/>
</dbReference>
<dbReference type="InterPro" id="IPR022720">
    <property type="entry name" value="Motility-assoc_prot_GldM_N"/>
</dbReference>
<keyword evidence="6" id="KW-1185">Reference proteome</keyword>
<evidence type="ECO:0000259" key="3">
    <source>
        <dbReference type="Pfam" id="PF21601"/>
    </source>
</evidence>
<dbReference type="STRING" id="1121884.SAMN02745131_00993"/>
<dbReference type="InterPro" id="IPR048406">
    <property type="entry name" value="GldM_Ig-like-2"/>
</dbReference>
<reference evidence="5 6" key="1">
    <citation type="submission" date="2016-11" db="EMBL/GenBank/DDBJ databases">
        <authorList>
            <person name="Jaros S."/>
            <person name="Januszkiewicz K."/>
            <person name="Wedrychowicz H."/>
        </authorList>
    </citation>
    <scope>NUCLEOTIDE SEQUENCE [LARGE SCALE GENOMIC DNA]</scope>
    <source>
        <strain evidence="5 6">DSM 18119</strain>
    </source>
</reference>
<dbReference type="AlphaFoldDB" id="A0A1M4VVT8"/>
<dbReference type="EMBL" id="FQUU01000003">
    <property type="protein sequence ID" value="SHE73030.1"/>
    <property type="molecule type" value="Genomic_DNA"/>
</dbReference>